<dbReference type="KEGG" id="anf:AQPE_3996"/>
<dbReference type="EMBL" id="AP018694">
    <property type="protein sequence ID" value="BBE19808.1"/>
    <property type="molecule type" value="Genomic_DNA"/>
</dbReference>
<dbReference type="AlphaFoldDB" id="A0A5K7SE10"/>
<keyword evidence="3" id="KW-1185">Reference proteome</keyword>
<evidence type="ECO:0000313" key="3">
    <source>
        <dbReference type="Proteomes" id="UP001193389"/>
    </source>
</evidence>
<accession>A0A5K7SE10</accession>
<name>A0A5K7SE10_9BACT</name>
<dbReference type="Pfam" id="PF03432">
    <property type="entry name" value="Relaxase"/>
    <property type="match status" value="1"/>
</dbReference>
<feature type="domain" description="MobA/VirD2-like nuclease" evidence="1">
    <location>
        <begin position="17"/>
        <end position="146"/>
    </location>
</feature>
<evidence type="ECO:0000313" key="2">
    <source>
        <dbReference type="EMBL" id="BBE19808.1"/>
    </source>
</evidence>
<protein>
    <submittedName>
        <fullName evidence="2">Mobilization protein BmgA</fullName>
    </submittedName>
</protein>
<gene>
    <name evidence="2" type="ORF">AQPE_3996</name>
</gene>
<reference evidence="2" key="1">
    <citation type="journal article" date="2020" name="Int. J. Syst. Evol. Microbiol.">
        <title>Aquipluma nitroreducens gen. nov. sp. nov., a novel facultatively anaerobic bacterium isolated from a freshwater lake.</title>
        <authorList>
            <person name="Watanabe M."/>
            <person name="Kojima H."/>
            <person name="Fukui M."/>
        </authorList>
    </citation>
    <scope>NUCLEOTIDE SEQUENCE</scope>
    <source>
        <strain evidence="2">MeG22</strain>
    </source>
</reference>
<sequence>MISKIGKAQEFRSVVNYILEQGKGTEILDSDGVLLYSPDSIIRTFNLQAELNPRLSKPVGHISLNFSVQDKEKLSNELMVQIAHDYMSRMGILETQYLIGRHYDKEHPHLHLIFNRVNDYGRTISDRFDHTRSEKVCKELTLEYGLYFASGKEKINEHRLCEPDKTKYEIFNCLKSVIPQSQNWDQLIVALKDQNIGVAFNYKEETDEIQGIIFNKNGYFFSGSKVDRQFSYSRIDQQLKLGEQK</sequence>
<dbReference type="Proteomes" id="UP001193389">
    <property type="component" value="Chromosome"/>
</dbReference>
<organism evidence="2 3">
    <name type="scientific">Aquipluma nitroreducens</name>
    <dbReference type="NCBI Taxonomy" id="2010828"/>
    <lineage>
        <taxon>Bacteria</taxon>
        <taxon>Pseudomonadati</taxon>
        <taxon>Bacteroidota</taxon>
        <taxon>Bacteroidia</taxon>
        <taxon>Marinilabiliales</taxon>
        <taxon>Prolixibacteraceae</taxon>
        <taxon>Aquipluma</taxon>
    </lineage>
</organism>
<evidence type="ECO:0000259" key="1">
    <source>
        <dbReference type="Pfam" id="PF03432"/>
    </source>
</evidence>
<proteinExistence type="predicted"/>
<dbReference type="InterPro" id="IPR005094">
    <property type="entry name" value="Endonuclease_MobA/VirD2"/>
</dbReference>
<dbReference type="RefSeq" id="WP_318348022.1">
    <property type="nucleotide sequence ID" value="NZ_AP018694.1"/>
</dbReference>